<feature type="domain" description="CHAT" evidence="1">
    <location>
        <begin position="91"/>
        <end position="259"/>
    </location>
</feature>
<accession>A0A8H7CCL7</accession>
<name>A0A8H7CCL7_9AGAR</name>
<reference evidence="2" key="1">
    <citation type="submission" date="2020-05" db="EMBL/GenBank/DDBJ databases">
        <title>Mycena genomes resolve the evolution of fungal bioluminescence.</title>
        <authorList>
            <person name="Tsai I.J."/>
        </authorList>
    </citation>
    <scope>NUCLEOTIDE SEQUENCE</scope>
    <source>
        <strain evidence="2">CCC161011</strain>
    </source>
</reference>
<dbReference type="PROSITE" id="PS51257">
    <property type="entry name" value="PROKAR_LIPOPROTEIN"/>
    <property type="match status" value="1"/>
</dbReference>
<dbReference type="InterPro" id="IPR024983">
    <property type="entry name" value="CHAT_dom"/>
</dbReference>
<dbReference type="EMBL" id="JACAZI010000033">
    <property type="protein sequence ID" value="KAF7330583.1"/>
    <property type="molecule type" value="Genomic_DNA"/>
</dbReference>
<evidence type="ECO:0000313" key="3">
    <source>
        <dbReference type="Proteomes" id="UP000620124"/>
    </source>
</evidence>
<keyword evidence="2" id="KW-0689">Ribosomal protein</keyword>
<evidence type="ECO:0000313" key="2">
    <source>
        <dbReference type="EMBL" id="KAF7330583.1"/>
    </source>
</evidence>
<evidence type="ECO:0000259" key="1">
    <source>
        <dbReference type="Pfam" id="PF12770"/>
    </source>
</evidence>
<dbReference type="Pfam" id="PF12770">
    <property type="entry name" value="CHAT"/>
    <property type="match status" value="1"/>
</dbReference>
<dbReference type="GO" id="GO:0005840">
    <property type="term" value="C:ribosome"/>
    <property type="evidence" value="ECO:0007669"/>
    <property type="project" value="UniProtKB-KW"/>
</dbReference>
<gene>
    <name evidence="2" type="ORF">MVEN_02498600</name>
</gene>
<proteinExistence type="predicted"/>
<comment type="caution">
    <text evidence="2">The sequence shown here is derived from an EMBL/GenBank/DDBJ whole genome shotgun (WGS) entry which is preliminary data.</text>
</comment>
<dbReference type="AlphaFoldDB" id="A0A8H7CCL7"/>
<dbReference type="Proteomes" id="UP000620124">
    <property type="component" value="Unassembled WGS sequence"/>
</dbReference>
<keyword evidence="2" id="KW-0687">Ribonucleoprotein</keyword>
<dbReference type="OrthoDB" id="9991317at2759"/>
<keyword evidence="3" id="KW-1185">Reference proteome</keyword>
<sequence length="260" mass="29294">MFIKCWNQMAFVMAGFGGCQLEPLQHFLYMHALQQISSFIHIQQLLHHSLQLKRGSPLLYHIKWALLAYHIQILAEQIILKELNKKSKKFLSIVPDPHVNNLQGKQATADAVKMQLENCSWLHLACHGKQDLLTPTKSHLLLYNGTLELETILQMPLNNAEVVFLAACQTAMGDSVLVNESFHLSAGFIAAGFRGAIGTIWAMNDQDGPLVAEVFYSNLFQDSQTPQAVDAAEALHLAVKELRKQNVPYERWIPFIHMGI</sequence>
<organism evidence="2 3">
    <name type="scientific">Mycena venus</name>
    <dbReference type="NCBI Taxonomy" id="2733690"/>
    <lineage>
        <taxon>Eukaryota</taxon>
        <taxon>Fungi</taxon>
        <taxon>Dikarya</taxon>
        <taxon>Basidiomycota</taxon>
        <taxon>Agaricomycotina</taxon>
        <taxon>Agaricomycetes</taxon>
        <taxon>Agaricomycetidae</taxon>
        <taxon>Agaricales</taxon>
        <taxon>Marasmiineae</taxon>
        <taxon>Mycenaceae</taxon>
        <taxon>Mycena</taxon>
    </lineage>
</organism>
<protein>
    <submittedName>
        <fullName evidence="2">Putative 30S ribosomal protein S17P-like</fullName>
    </submittedName>
</protein>